<proteinExistence type="predicted"/>
<name>A0A9P4R1G5_9PLEO</name>
<protein>
    <submittedName>
        <fullName evidence="1">Uncharacterized protein</fullName>
    </submittedName>
</protein>
<organism evidence="1 2">
    <name type="scientific">Polyplosphaeria fusca</name>
    <dbReference type="NCBI Taxonomy" id="682080"/>
    <lineage>
        <taxon>Eukaryota</taxon>
        <taxon>Fungi</taxon>
        <taxon>Dikarya</taxon>
        <taxon>Ascomycota</taxon>
        <taxon>Pezizomycotina</taxon>
        <taxon>Dothideomycetes</taxon>
        <taxon>Pleosporomycetidae</taxon>
        <taxon>Pleosporales</taxon>
        <taxon>Tetraplosphaeriaceae</taxon>
        <taxon>Polyplosphaeria</taxon>
    </lineage>
</organism>
<dbReference type="AlphaFoldDB" id="A0A9P4R1G5"/>
<evidence type="ECO:0000313" key="2">
    <source>
        <dbReference type="Proteomes" id="UP000799444"/>
    </source>
</evidence>
<comment type="caution">
    <text evidence="1">The sequence shown here is derived from an EMBL/GenBank/DDBJ whole genome shotgun (WGS) entry which is preliminary data.</text>
</comment>
<reference evidence="1" key="1">
    <citation type="journal article" date="2020" name="Stud. Mycol.">
        <title>101 Dothideomycetes genomes: a test case for predicting lifestyles and emergence of pathogens.</title>
        <authorList>
            <person name="Haridas S."/>
            <person name="Albert R."/>
            <person name="Binder M."/>
            <person name="Bloem J."/>
            <person name="Labutti K."/>
            <person name="Salamov A."/>
            <person name="Andreopoulos B."/>
            <person name="Baker S."/>
            <person name="Barry K."/>
            <person name="Bills G."/>
            <person name="Bluhm B."/>
            <person name="Cannon C."/>
            <person name="Castanera R."/>
            <person name="Culley D."/>
            <person name="Daum C."/>
            <person name="Ezra D."/>
            <person name="Gonzalez J."/>
            <person name="Henrissat B."/>
            <person name="Kuo A."/>
            <person name="Liang C."/>
            <person name="Lipzen A."/>
            <person name="Lutzoni F."/>
            <person name="Magnuson J."/>
            <person name="Mondo S."/>
            <person name="Nolan M."/>
            <person name="Ohm R."/>
            <person name="Pangilinan J."/>
            <person name="Park H.-J."/>
            <person name="Ramirez L."/>
            <person name="Alfaro M."/>
            <person name="Sun H."/>
            <person name="Tritt A."/>
            <person name="Yoshinaga Y."/>
            <person name="Zwiers L.-H."/>
            <person name="Turgeon B."/>
            <person name="Goodwin S."/>
            <person name="Spatafora J."/>
            <person name="Crous P."/>
            <person name="Grigoriev I."/>
        </authorList>
    </citation>
    <scope>NUCLEOTIDE SEQUENCE</scope>
    <source>
        <strain evidence="1">CBS 125425</strain>
    </source>
</reference>
<dbReference type="Proteomes" id="UP000799444">
    <property type="component" value="Unassembled WGS sequence"/>
</dbReference>
<keyword evidence="2" id="KW-1185">Reference proteome</keyword>
<gene>
    <name evidence="1" type="ORF">EJ04DRAFT_118022</name>
</gene>
<evidence type="ECO:0000313" key="1">
    <source>
        <dbReference type="EMBL" id="KAF2737417.1"/>
    </source>
</evidence>
<sequence length="120" mass="13783">MPRFQKHNRASFQTWCFAIVSTSLFLSRAIRAAWSSWNCLFSQDPTTQELCYPLVRTFAPTRLGRGRSWQLQHIRFDFCNTGYPCSRSDHSVIEAAIDPFYADADSRSKPISLKESGIPM</sequence>
<dbReference type="EMBL" id="ML996116">
    <property type="protein sequence ID" value="KAF2737417.1"/>
    <property type="molecule type" value="Genomic_DNA"/>
</dbReference>
<accession>A0A9P4R1G5</accession>